<evidence type="ECO:0000259" key="4">
    <source>
        <dbReference type="PROSITE" id="PS50932"/>
    </source>
</evidence>
<evidence type="ECO:0000313" key="6">
    <source>
        <dbReference type="Proteomes" id="UP000702209"/>
    </source>
</evidence>
<dbReference type="SMART" id="SM00354">
    <property type="entry name" value="HTH_LACI"/>
    <property type="match status" value="1"/>
</dbReference>
<comment type="caution">
    <text evidence="5">The sequence shown here is derived from an EMBL/GenBank/DDBJ whole genome shotgun (WGS) entry which is preliminary data.</text>
</comment>
<dbReference type="CDD" id="cd06267">
    <property type="entry name" value="PBP1_LacI_sugar_binding-like"/>
    <property type="match status" value="1"/>
</dbReference>
<dbReference type="PANTHER" id="PTHR30146">
    <property type="entry name" value="LACI-RELATED TRANSCRIPTIONAL REPRESSOR"/>
    <property type="match status" value="1"/>
</dbReference>
<feature type="domain" description="HTH lacI-type" evidence="4">
    <location>
        <begin position="12"/>
        <end position="66"/>
    </location>
</feature>
<organism evidence="5 6">
    <name type="scientific">Nocardia amamiensis</name>
    <dbReference type="NCBI Taxonomy" id="404578"/>
    <lineage>
        <taxon>Bacteria</taxon>
        <taxon>Bacillati</taxon>
        <taxon>Actinomycetota</taxon>
        <taxon>Actinomycetes</taxon>
        <taxon>Mycobacteriales</taxon>
        <taxon>Nocardiaceae</taxon>
        <taxon>Nocardia</taxon>
    </lineage>
</organism>
<sequence length="345" mass="37006">MRRPVRPTAARPTMKAIADQVGVSIKSVSRVLNGEGGASPETASRILTVAEELGFRRNELARGLRQGSRTDTIGLVLKESSTRFFDSLIRGIEQVAEQHELLVVTATSRSPDREMATSLALSSRRVDGLLIVPVSFDQSYLRPEQAAGLPLVFIDRPPAGVAADAVLCDGFGGAYAAVTHLLGNGHRRIGVVGESASLYTVSERLRGYHAALLTHQLQADQRLIRLDVEGADAAKAATDELLDLPQPPTAVFTLDNRCTLGAIRSLRERGLSNDRALVGFDDFETADLLDPSITVVTQDITAMGRMATERLLARINGDDSGPQVLTLPTSVIHRGSGEITPADNL</sequence>
<keyword evidence="2 5" id="KW-0238">DNA-binding</keyword>
<dbReference type="InterPro" id="IPR000843">
    <property type="entry name" value="HTH_LacI"/>
</dbReference>
<dbReference type="InterPro" id="IPR010982">
    <property type="entry name" value="Lambda_DNA-bd_dom_sf"/>
</dbReference>
<keyword evidence="3" id="KW-0804">Transcription</keyword>
<keyword evidence="1" id="KW-0805">Transcription regulation</keyword>
<keyword evidence="6" id="KW-1185">Reference proteome</keyword>
<evidence type="ECO:0000256" key="3">
    <source>
        <dbReference type="ARBA" id="ARBA00023163"/>
    </source>
</evidence>
<evidence type="ECO:0000256" key="1">
    <source>
        <dbReference type="ARBA" id="ARBA00023015"/>
    </source>
</evidence>
<dbReference type="InterPro" id="IPR028082">
    <property type="entry name" value="Peripla_BP_I"/>
</dbReference>
<dbReference type="Pfam" id="PF13377">
    <property type="entry name" value="Peripla_BP_3"/>
    <property type="match status" value="1"/>
</dbReference>
<protein>
    <submittedName>
        <fullName evidence="5">LacI family DNA-binding transcriptional regulator</fullName>
    </submittedName>
</protein>
<evidence type="ECO:0000256" key="2">
    <source>
        <dbReference type="ARBA" id="ARBA00023125"/>
    </source>
</evidence>
<dbReference type="Gene3D" id="3.40.50.2300">
    <property type="match status" value="2"/>
</dbReference>
<dbReference type="Pfam" id="PF00356">
    <property type="entry name" value="LacI"/>
    <property type="match status" value="1"/>
</dbReference>
<dbReference type="Gene3D" id="1.10.260.40">
    <property type="entry name" value="lambda repressor-like DNA-binding domains"/>
    <property type="match status" value="1"/>
</dbReference>
<dbReference type="CDD" id="cd01392">
    <property type="entry name" value="HTH_LacI"/>
    <property type="match status" value="1"/>
</dbReference>
<proteinExistence type="predicted"/>
<gene>
    <name evidence="5" type="ORF">IU459_36290</name>
</gene>
<name>A0ABS0D2R0_9NOCA</name>
<dbReference type="PANTHER" id="PTHR30146:SF109">
    <property type="entry name" value="HTH-TYPE TRANSCRIPTIONAL REGULATOR GALS"/>
    <property type="match status" value="1"/>
</dbReference>
<dbReference type="EMBL" id="JADLQX010000081">
    <property type="protein sequence ID" value="MBF6302936.1"/>
    <property type="molecule type" value="Genomic_DNA"/>
</dbReference>
<dbReference type="SUPFAM" id="SSF53822">
    <property type="entry name" value="Periplasmic binding protein-like I"/>
    <property type="match status" value="1"/>
</dbReference>
<dbReference type="RefSeq" id="WP_195134115.1">
    <property type="nucleotide sequence ID" value="NZ_JADLQX010000081.1"/>
</dbReference>
<accession>A0ABS0D2R0</accession>
<dbReference type="PROSITE" id="PS50932">
    <property type="entry name" value="HTH_LACI_2"/>
    <property type="match status" value="1"/>
</dbReference>
<reference evidence="5 6" key="1">
    <citation type="submission" date="2020-10" db="EMBL/GenBank/DDBJ databases">
        <title>Identification of Nocardia species via Next-generation sequencing and recognition of intraspecies genetic diversity.</title>
        <authorList>
            <person name="Li P."/>
            <person name="Li P."/>
            <person name="Lu B."/>
        </authorList>
    </citation>
    <scope>NUCLEOTIDE SEQUENCE [LARGE SCALE GENOMIC DNA]</scope>
    <source>
        <strain evidence="5 6">BJ06-0157</strain>
    </source>
</reference>
<evidence type="ECO:0000313" key="5">
    <source>
        <dbReference type="EMBL" id="MBF6302936.1"/>
    </source>
</evidence>
<dbReference type="GO" id="GO:0003677">
    <property type="term" value="F:DNA binding"/>
    <property type="evidence" value="ECO:0007669"/>
    <property type="project" value="UniProtKB-KW"/>
</dbReference>
<dbReference type="InterPro" id="IPR046335">
    <property type="entry name" value="LacI/GalR-like_sensor"/>
</dbReference>
<dbReference type="SUPFAM" id="SSF47413">
    <property type="entry name" value="lambda repressor-like DNA-binding domains"/>
    <property type="match status" value="1"/>
</dbReference>
<dbReference type="Proteomes" id="UP000702209">
    <property type="component" value="Unassembled WGS sequence"/>
</dbReference>